<dbReference type="SMART" id="SM00470">
    <property type="entry name" value="ParB"/>
    <property type="match status" value="1"/>
</dbReference>
<evidence type="ECO:0000313" key="4">
    <source>
        <dbReference type="Proteomes" id="UP000095347"/>
    </source>
</evidence>
<feature type="coiled-coil region" evidence="1">
    <location>
        <begin position="217"/>
        <end position="244"/>
    </location>
</feature>
<dbReference type="InterPro" id="IPR011111">
    <property type="entry name" value="Plasmid_RepB"/>
</dbReference>
<dbReference type="AlphaFoldDB" id="A0A1E5Q5J9"/>
<evidence type="ECO:0000256" key="1">
    <source>
        <dbReference type="SAM" id="Coils"/>
    </source>
</evidence>
<keyword evidence="4" id="KW-1185">Reference proteome</keyword>
<accession>A0A1E5Q5J9</accession>
<reference evidence="4" key="1">
    <citation type="submission" date="2016-07" db="EMBL/GenBank/DDBJ databases">
        <authorList>
            <person name="Florea S."/>
            <person name="Webb J.S."/>
            <person name="Jaromczyk J."/>
            <person name="Schardl C.L."/>
        </authorList>
    </citation>
    <scope>NUCLEOTIDE SEQUENCE [LARGE SCALE GENOMIC DNA]</scope>
    <source>
        <strain evidence="4">MV-1</strain>
    </source>
</reference>
<dbReference type="STRING" id="28181.BEN30_14230"/>
<dbReference type="EMBL" id="MCGG01000050">
    <property type="protein sequence ID" value="OEJ65499.1"/>
    <property type="molecule type" value="Genomic_DNA"/>
</dbReference>
<dbReference type="OrthoDB" id="7632576at2"/>
<name>A0A1E5Q5J9_9PROT</name>
<comment type="caution">
    <text evidence="3">The sequence shown here is derived from an EMBL/GenBank/DDBJ whole genome shotgun (WGS) entry which is preliminary data.</text>
</comment>
<dbReference type="SUPFAM" id="SSF109709">
    <property type="entry name" value="KorB DNA-binding domain-like"/>
    <property type="match status" value="1"/>
</dbReference>
<evidence type="ECO:0000313" key="3">
    <source>
        <dbReference type="EMBL" id="OEJ65499.1"/>
    </source>
</evidence>
<dbReference type="InterPro" id="IPR036086">
    <property type="entry name" value="ParB/Sulfiredoxin_sf"/>
</dbReference>
<dbReference type="RefSeq" id="WP_069958745.1">
    <property type="nucleotide sequence ID" value="NZ_MCGG01000050.1"/>
</dbReference>
<dbReference type="InterPro" id="IPR003115">
    <property type="entry name" value="ParB_N"/>
</dbReference>
<dbReference type="Pfam" id="PF02195">
    <property type="entry name" value="ParB_N"/>
    <property type="match status" value="1"/>
</dbReference>
<dbReference type="Gene3D" id="3.90.1530.10">
    <property type="entry name" value="Conserved hypothetical protein from pyrococcus furiosus pfu- 392566-001, ParB domain"/>
    <property type="match status" value="1"/>
</dbReference>
<dbReference type="SUPFAM" id="SSF110849">
    <property type="entry name" value="ParB/Sulfiredoxin"/>
    <property type="match status" value="1"/>
</dbReference>
<keyword evidence="1" id="KW-0175">Coiled coil</keyword>
<gene>
    <name evidence="3" type="ORF">BEN30_14230</name>
</gene>
<proteinExistence type="predicted"/>
<protein>
    <submittedName>
        <fullName evidence="3">Chromosome partitioning protein ParB</fullName>
    </submittedName>
</protein>
<feature type="domain" description="ParB-like N-terminal" evidence="2">
    <location>
        <begin position="14"/>
        <end position="108"/>
    </location>
</feature>
<evidence type="ECO:0000259" key="2">
    <source>
        <dbReference type="SMART" id="SM00470"/>
    </source>
</evidence>
<dbReference type="Proteomes" id="UP000095347">
    <property type="component" value="Unassembled WGS sequence"/>
</dbReference>
<organism evidence="3 4">
    <name type="scientific">Magnetovibrio blakemorei</name>
    <dbReference type="NCBI Taxonomy" id="28181"/>
    <lineage>
        <taxon>Bacteria</taxon>
        <taxon>Pseudomonadati</taxon>
        <taxon>Pseudomonadota</taxon>
        <taxon>Alphaproteobacteria</taxon>
        <taxon>Rhodospirillales</taxon>
        <taxon>Magnetovibrionaceae</taxon>
        <taxon>Magnetovibrio</taxon>
    </lineage>
</organism>
<dbReference type="Pfam" id="PF07506">
    <property type="entry name" value="RepB"/>
    <property type="match status" value="1"/>
</dbReference>
<sequence length="298" mass="33348">MSSNVTIAFESARILVSLTDILPVKQLHASTKISRKYQQIAASIREVGIIEPPVVARAKGKKGKFLLLDGHLRIAVLKDLDIDDVTCLVSTDDEAFTYNKRINKLATIQEHKMILKAIKRGVPEDRIAKALDINVTSIRQKRLLLDGICAEAADLLKDLHCPLNTFYSLKKMKPLRQVEVADLMIAMNNFSVSYSRALLAATPQEQLIDSGKQKAFKGISSEQMMQMEKEMASLQREIKLIEESYGPNHLNLVLARGYLVSLVNNSKVVQYLTHNHCEILVEFEKISESASMTLEAAE</sequence>